<dbReference type="Proteomes" id="UP001487740">
    <property type="component" value="Unassembled WGS sequence"/>
</dbReference>
<keyword evidence="3" id="KW-1185">Reference proteome</keyword>
<comment type="caution">
    <text evidence="2">The sequence shown here is derived from an EMBL/GenBank/DDBJ whole genome shotgun (WGS) entry which is preliminary data.</text>
</comment>
<dbReference type="GO" id="GO:0003676">
    <property type="term" value="F:nucleic acid binding"/>
    <property type="evidence" value="ECO:0007669"/>
    <property type="project" value="InterPro"/>
</dbReference>
<dbReference type="InterPro" id="IPR036875">
    <property type="entry name" value="Znf_CCHC_sf"/>
</dbReference>
<reference evidence="2 3" key="1">
    <citation type="submission" date="2023-03" db="EMBL/GenBank/DDBJ databases">
        <title>High-quality genome of Scylla paramamosain provides insights in environmental adaptation.</title>
        <authorList>
            <person name="Zhang L."/>
        </authorList>
    </citation>
    <scope>NUCLEOTIDE SEQUENCE [LARGE SCALE GENOMIC DNA]</scope>
    <source>
        <strain evidence="2">LZ_2023a</strain>
        <tissue evidence="2">Muscle</tissue>
    </source>
</reference>
<dbReference type="AlphaFoldDB" id="A0AAW0U3B0"/>
<accession>A0AAW0U3B0</accession>
<dbReference type="SUPFAM" id="SSF57756">
    <property type="entry name" value="Retrovirus zinc finger-like domains"/>
    <property type="match status" value="1"/>
</dbReference>
<proteinExistence type="predicted"/>
<evidence type="ECO:0008006" key="4">
    <source>
        <dbReference type="Google" id="ProtNLM"/>
    </source>
</evidence>
<feature type="region of interest" description="Disordered" evidence="1">
    <location>
        <begin position="56"/>
        <end position="153"/>
    </location>
</feature>
<organism evidence="2 3">
    <name type="scientific">Scylla paramamosain</name>
    <name type="common">Mud crab</name>
    <dbReference type="NCBI Taxonomy" id="85552"/>
    <lineage>
        <taxon>Eukaryota</taxon>
        <taxon>Metazoa</taxon>
        <taxon>Ecdysozoa</taxon>
        <taxon>Arthropoda</taxon>
        <taxon>Crustacea</taxon>
        <taxon>Multicrustacea</taxon>
        <taxon>Malacostraca</taxon>
        <taxon>Eumalacostraca</taxon>
        <taxon>Eucarida</taxon>
        <taxon>Decapoda</taxon>
        <taxon>Pleocyemata</taxon>
        <taxon>Brachyura</taxon>
        <taxon>Eubrachyura</taxon>
        <taxon>Portunoidea</taxon>
        <taxon>Portunidae</taxon>
        <taxon>Portuninae</taxon>
        <taxon>Scylla</taxon>
    </lineage>
</organism>
<feature type="compositionally biased region" description="Low complexity" evidence="1">
    <location>
        <begin position="114"/>
        <end position="126"/>
    </location>
</feature>
<gene>
    <name evidence="2" type="ORF">O3P69_013385</name>
</gene>
<name>A0AAW0U3B0_SCYPA</name>
<feature type="compositionally biased region" description="Basic residues" evidence="1">
    <location>
        <begin position="87"/>
        <end position="97"/>
    </location>
</feature>
<evidence type="ECO:0000313" key="2">
    <source>
        <dbReference type="EMBL" id="KAK8393345.1"/>
    </source>
</evidence>
<sequence length="189" mass="21093">MLEEVLVVNSESSPVFRQFHEPSRSCSKITGQRSAHVSSLGLVIQSRVFCGLRAAEEQQPAPARGGESESVEGRESRPQQAAQNSHPHSRHLQRRIKPAVGSNAASGEVAAEPRQQLHSRQQQQARKCPQCKRWGHTRDQCPRKSRPFSAQPVNWGHTQGWQWIPPGLRYPQLSPVTPLQAGPQLPPTW</sequence>
<protein>
    <recommendedName>
        <fullName evidence="4">CCHC-type domain-containing protein</fullName>
    </recommendedName>
</protein>
<evidence type="ECO:0000256" key="1">
    <source>
        <dbReference type="SAM" id="MobiDB-lite"/>
    </source>
</evidence>
<dbReference type="EMBL" id="JARAKH010000021">
    <property type="protein sequence ID" value="KAK8393345.1"/>
    <property type="molecule type" value="Genomic_DNA"/>
</dbReference>
<evidence type="ECO:0000313" key="3">
    <source>
        <dbReference type="Proteomes" id="UP001487740"/>
    </source>
</evidence>
<dbReference type="GO" id="GO:0008270">
    <property type="term" value="F:zinc ion binding"/>
    <property type="evidence" value="ECO:0007669"/>
    <property type="project" value="InterPro"/>
</dbReference>